<feature type="compositionally biased region" description="Basic and acidic residues" evidence="3">
    <location>
        <begin position="1000"/>
        <end position="1012"/>
    </location>
</feature>
<dbReference type="InterPro" id="IPR041675">
    <property type="entry name" value="PH_5"/>
</dbReference>
<evidence type="ECO:0008006" key="8">
    <source>
        <dbReference type="Google" id="ProtNLM"/>
    </source>
</evidence>
<dbReference type="InterPro" id="IPR011993">
    <property type="entry name" value="PH-like_dom_sf"/>
</dbReference>
<dbReference type="InParanoid" id="A0A168NKY6"/>
<feature type="compositionally biased region" description="Polar residues" evidence="3">
    <location>
        <begin position="161"/>
        <end position="170"/>
    </location>
</feature>
<feature type="region of interest" description="Disordered" evidence="3">
    <location>
        <begin position="275"/>
        <end position="301"/>
    </location>
</feature>
<dbReference type="Pfam" id="PF15405">
    <property type="entry name" value="PH_5"/>
    <property type="match status" value="1"/>
</dbReference>
<dbReference type="Pfam" id="PF00780">
    <property type="entry name" value="CNH"/>
    <property type="match status" value="1"/>
</dbReference>
<dbReference type="InterPro" id="IPR052233">
    <property type="entry name" value="Rho-type_GEFs"/>
</dbReference>
<protein>
    <recommendedName>
        <fullName evidence="8">DH domain-containing protein</fullName>
    </recommendedName>
</protein>
<sequence length="1270" mass="142943">MTTQSTTTRLTPSASIREQYYRKHGIQQRSTSNLNPSSNQVDNVTSQQQQQLRDEGEDSDNLFDYRPEGAIAFAPLKLPDFPSINADDISLLSRQTEYDDTEDDEAATRSIISLQTMDSLAIGNNDSGHSTLASSSGTNSGHPLAAPAPAPAPPRSLFGQPKSSRNFLRRQQSSQTLFASSSSAMDPQWPPQQQVTSSKASTNEKASLLSRLSKTTAPMRARLSAMSRTSNYLKSEMVASISIPLRRSAESVYNFPTSTAMRITGRKTQAERAQSFTFEKSVRPSRDLISPNQSTSTSSKDGAPVLYPAMLSEVAVAFKERVTVGTKIKNSIKYKDTFDGVEAVDKLAFLTKTKDRNLALLLGRALDAQKFFHDVNYEHRLRDSRQELYRFTEHINVRHSQLLPSPPQNDSSIAEEDDVSEFNYPTPTNDNNHPNGVFTLLLTCYSPTCSREKLCYSVFCPRRLEQQARSANHRNQIHRSSSKSSLVEKKDRLWTTTVPKAIVEKLSKEDRKRQENIFEFIYTEKDFVDDLGYLKTYWIEPLLTGDIIQPPERRESLVRDIFWNIMEVHEANGRFVEALQKRQKQNPVVDQVGDIILEYVAHFTPFVQYGAHQIIGKSIFETEKSTNPDFAAFVQTTERLPVSRKLELNAYLTKPTTRLGRYSLLLREILKHTAKDHPDQETIPKATKIIAEHLTNVNHETGKTENRFNLQLLAEKMQDSSHLSDMDLDLLDENRQIVMKGPLKRKGTGSESLALQVYLLDHCLIITKQKFVDDVEHIKLYKKPIPIGLLAISLPDQTKRASVILPYGQHKTSGSISSIDLTSLASASNPNGTSSSGTTGTKSGYPISFVHLGRHGANPTTLYASTFTSRRQWVDKIESYRYSVMEKQKVFEVVPINSDFFNGFNKVNCAATFGDSIIIGSDQGVYLSSGTKNQRKVTRLLSMDKVSQIDILENKFILVLADKTLYTYAMDSLLNKEGQQQGSDDDDGGYTKTNDFDDNDTTHRQTEGDGSTHSRRGRKISSHVSFFKVGTVMDKSEGQAVERSLVCYVRYNAMTSTIRALEVHDSSAAKNKKKKQQSIRRKTKQLGTLLRHQHEGLRVFKDLYIPGEATSIQYFKNVLCIGSAKGFQMVDVGSAGVLSVLDPNDTSHAVMASKYDLRPISMFRHPEKNILLCYNDLAFYIDKKGQRARPDWIMRWEGNPTAFAFRYPYIVAFDSSFIEIRHIDTGHIVQVIPGNNIRCLKPDPLDAIHCVMEDGVSGNELVFQLKFIEK</sequence>
<dbReference type="SUPFAM" id="SSF46785">
    <property type="entry name" value="Winged helix' DNA-binding domain"/>
    <property type="match status" value="1"/>
</dbReference>
<evidence type="ECO:0000313" key="6">
    <source>
        <dbReference type="EMBL" id="SAM00741.1"/>
    </source>
</evidence>
<gene>
    <name evidence="6" type="primary">ABSGL_06464.1 scaffold 8356</name>
</gene>
<dbReference type="SUPFAM" id="SSF48065">
    <property type="entry name" value="DBL homology domain (DH-domain)"/>
    <property type="match status" value="1"/>
</dbReference>
<evidence type="ECO:0000259" key="5">
    <source>
        <dbReference type="PROSITE" id="PS50219"/>
    </source>
</evidence>
<dbReference type="Pfam" id="PF00610">
    <property type="entry name" value="DEP"/>
    <property type="match status" value="1"/>
</dbReference>
<evidence type="ECO:0000256" key="1">
    <source>
        <dbReference type="ARBA" id="ARBA00022553"/>
    </source>
</evidence>
<dbReference type="CDD" id="cd00160">
    <property type="entry name" value="RhoGEF"/>
    <property type="match status" value="1"/>
</dbReference>
<dbReference type="Pfam" id="PF00621">
    <property type="entry name" value="RhoGEF"/>
    <property type="match status" value="1"/>
</dbReference>
<evidence type="ECO:0000256" key="2">
    <source>
        <dbReference type="ARBA" id="ARBA00022658"/>
    </source>
</evidence>
<dbReference type="InterPro" id="IPR036388">
    <property type="entry name" value="WH-like_DNA-bd_sf"/>
</dbReference>
<dbReference type="InterPro" id="IPR000591">
    <property type="entry name" value="DEP_dom"/>
</dbReference>
<name>A0A168NKY6_ABSGL</name>
<feature type="compositionally biased region" description="Polar residues" evidence="3">
    <location>
        <begin position="27"/>
        <end position="46"/>
    </location>
</feature>
<evidence type="ECO:0000259" key="4">
    <source>
        <dbReference type="PROSITE" id="PS50010"/>
    </source>
</evidence>
<dbReference type="STRING" id="4829.A0A168NKY6"/>
<dbReference type="InterPro" id="IPR036390">
    <property type="entry name" value="WH_DNA-bd_sf"/>
</dbReference>
<organism evidence="6">
    <name type="scientific">Absidia glauca</name>
    <name type="common">Pin mould</name>
    <dbReference type="NCBI Taxonomy" id="4829"/>
    <lineage>
        <taxon>Eukaryota</taxon>
        <taxon>Fungi</taxon>
        <taxon>Fungi incertae sedis</taxon>
        <taxon>Mucoromycota</taxon>
        <taxon>Mucoromycotina</taxon>
        <taxon>Mucoromycetes</taxon>
        <taxon>Mucorales</taxon>
        <taxon>Cunninghamellaceae</taxon>
        <taxon>Absidia</taxon>
    </lineage>
</organism>
<dbReference type="SMART" id="SM00049">
    <property type="entry name" value="DEP"/>
    <property type="match status" value="1"/>
</dbReference>
<dbReference type="AlphaFoldDB" id="A0A168NKY6"/>
<dbReference type="Gene3D" id="2.30.29.30">
    <property type="entry name" value="Pleckstrin-homology domain (PH domain)/Phosphotyrosine-binding domain (PTB)"/>
    <property type="match status" value="1"/>
</dbReference>
<dbReference type="OrthoDB" id="2272012at2759"/>
<dbReference type="Gene3D" id="1.20.900.10">
    <property type="entry name" value="Dbl homology (DH) domain"/>
    <property type="match status" value="1"/>
</dbReference>
<accession>A0A168NKY6</accession>
<dbReference type="InterPro" id="IPR001180">
    <property type="entry name" value="CNH_dom"/>
</dbReference>
<dbReference type="EMBL" id="LT553414">
    <property type="protein sequence ID" value="SAM00741.1"/>
    <property type="molecule type" value="Genomic_DNA"/>
</dbReference>
<proteinExistence type="predicted"/>
<dbReference type="OMA" id="FAHVNDI"/>
<keyword evidence="7" id="KW-1185">Reference proteome</keyword>
<feature type="domain" description="DH" evidence="4">
    <location>
        <begin position="512"/>
        <end position="700"/>
    </location>
</feature>
<dbReference type="FunCoup" id="A0A168NKY6">
    <property type="interactions" value="95"/>
</dbReference>
<dbReference type="SUPFAM" id="SSF50729">
    <property type="entry name" value="PH domain-like"/>
    <property type="match status" value="1"/>
</dbReference>
<dbReference type="PANTHER" id="PTHR46572">
    <property type="entry name" value="RHO1 GDP-GTP EXCHANGE PROTEIN 1-RELATED"/>
    <property type="match status" value="1"/>
</dbReference>
<feature type="compositionally biased region" description="Polar residues" evidence="3">
    <location>
        <begin position="191"/>
        <end position="215"/>
    </location>
</feature>
<keyword evidence="1" id="KW-0597">Phosphoprotein</keyword>
<dbReference type="GO" id="GO:0035556">
    <property type="term" value="P:intracellular signal transduction"/>
    <property type="evidence" value="ECO:0007669"/>
    <property type="project" value="InterPro"/>
</dbReference>
<dbReference type="PROSITE" id="PS50010">
    <property type="entry name" value="DH_2"/>
    <property type="match status" value="1"/>
</dbReference>
<dbReference type="PANTHER" id="PTHR46572:SF2">
    <property type="entry name" value="RHO1 GDP-GTP EXCHANGE PROTEIN 1-RELATED"/>
    <property type="match status" value="1"/>
</dbReference>
<feature type="region of interest" description="Disordered" evidence="3">
    <location>
        <begin position="23"/>
        <end position="63"/>
    </location>
</feature>
<dbReference type="InterPro" id="IPR035899">
    <property type="entry name" value="DBL_dom_sf"/>
</dbReference>
<keyword evidence="2" id="KW-0344">Guanine-nucleotide releasing factor</keyword>
<dbReference type="PROSITE" id="PS50219">
    <property type="entry name" value="CNH"/>
    <property type="match status" value="1"/>
</dbReference>
<feature type="region of interest" description="Disordered" evidence="3">
    <location>
        <begin position="122"/>
        <end position="215"/>
    </location>
</feature>
<dbReference type="InterPro" id="IPR000219">
    <property type="entry name" value="DH_dom"/>
</dbReference>
<dbReference type="GO" id="GO:0005085">
    <property type="term" value="F:guanyl-nucleotide exchange factor activity"/>
    <property type="evidence" value="ECO:0007669"/>
    <property type="project" value="UniProtKB-KW"/>
</dbReference>
<feature type="region of interest" description="Disordered" evidence="3">
    <location>
        <begin position="977"/>
        <end position="1017"/>
    </location>
</feature>
<dbReference type="SMART" id="SM00036">
    <property type="entry name" value="CNH"/>
    <property type="match status" value="1"/>
</dbReference>
<feature type="domain" description="CNH" evidence="5">
    <location>
        <begin position="904"/>
        <end position="1247"/>
    </location>
</feature>
<dbReference type="Proteomes" id="UP000078561">
    <property type="component" value="Unassembled WGS sequence"/>
</dbReference>
<dbReference type="Gene3D" id="1.10.10.10">
    <property type="entry name" value="Winged helix-like DNA-binding domain superfamily/Winged helix DNA-binding domain"/>
    <property type="match status" value="1"/>
</dbReference>
<feature type="compositionally biased region" description="Low complexity" evidence="3">
    <location>
        <begin position="171"/>
        <end position="183"/>
    </location>
</feature>
<dbReference type="SMART" id="SM00325">
    <property type="entry name" value="RhoGEF"/>
    <property type="match status" value="1"/>
</dbReference>
<evidence type="ECO:0000256" key="3">
    <source>
        <dbReference type="SAM" id="MobiDB-lite"/>
    </source>
</evidence>
<feature type="compositionally biased region" description="Polar residues" evidence="3">
    <location>
        <begin position="122"/>
        <end position="141"/>
    </location>
</feature>
<reference evidence="6" key="1">
    <citation type="submission" date="2016-04" db="EMBL/GenBank/DDBJ databases">
        <authorList>
            <person name="Evans L.H."/>
            <person name="Alamgir A."/>
            <person name="Owens N."/>
            <person name="Weber N.D."/>
            <person name="Virtaneva K."/>
            <person name="Barbian K."/>
            <person name="Babar A."/>
            <person name="Rosenke K."/>
        </authorList>
    </citation>
    <scope>NUCLEOTIDE SEQUENCE [LARGE SCALE GENOMIC DNA]</scope>
    <source>
        <strain evidence="6">CBS 101.48</strain>
    </source>
</reference>
<feature type="compositionally biased region" description="Polar residues" evidence="3">
    <location>
        <begin position="290"/>
        <end position="300"/>
    </location>
</feature>
<evidence type="ECO:0000313" key="7">
    <source>
        <dbReference type="Proteomes" id="UP000078561"/>
    </source>
</evidence>